<dbReference type="AlphaFoldDB" id="A0A6M3XL77"/>
<dbReference type="EMBL" id="MT144740">
    <property type="protein sequence ID" value="QJH98549.1"/>
    <property type="molecule type" value="Genomic_DNA"/>
</dbReference>
<reference evidence="1" key="1">
    <citation type="submission" date="2020-03" db="EMBL/GenBank/DDBJ databases">
        <title>The deep terrestrial virosphere.</title>
        <authorList>
            <person name="Holmfeldt K."/>
            <person name="Nilsson E."/>
            <person name="Simone D."/>
            <person name="Lopez-Fernandez M."/>
            <person name="Wu X."/>
            <person name="de Brujin I."/>
            <person name="Lundin D."/>
            <person name="Andersson A."/>
            <person name="Bertilsson S."/>
            <person name="Dopson M."/>
        </authorList>
    </citation>
    <scope>NUCLEOTIDE SEQUENCE</scope>
    <source>
        <strain evidence="1">TM448B01340</strain>
    </source>
</reference>
<organism evidence="1">
    <name type="scientific">viral metagenome</name>
    <dbReference type="NCBI Taxonomy" id="1070528"/>
    <lineage>
        <taxon>unclassified sequences</taxon>
        <taxon>metagenomes</taxon>
        <taxon>organismal metagenomes</taxon>
    </lineage>
</organism>
<gene>
    <name evidence="1" type="ORF">TM448B01340_0003</name>
</gene>
<evidence type="ECO:0000313" key="1">
    <source>
        <dbReference type="EMBL" id="QJH98549.1"/>
    </source>
</evidence>
<protein>
    <submittedName>
        <fullName evidence="1">Uncharacterized protein</fullName>
    </submittedName>
</protein>
<accession>A0A6M3XL77</accession>
<sequence>MLALIAATFIATAPQTHMRPILLDCTIVEATGADVSKWYPSNVVVDEDRVIRDGFTTGLVGFIVRPPSTWLLDHQAQKITTPEESSASYPVDEWSPAVVTGRYTAPAGSWFTFRYNRINKRLTLTSAPTQDMRQEWKDTTGGEMPMIISRVQRCSEV</sequence>
<name>A0A6M3XL77_9ZZZZ</name>
<proteinExistence type="predicted"/>